<proteinExistence type="predicted"/>
<reference evidence="1 2" key="1">
    <citation type="journal article" date="2018" name="Science">
        <title>The opium poppy genome and morphinan production.</title>
        <authorList>
            <person name="Guo L."/>
            <person name="Winzer T."/>
            <person name="Yang X."/>
            <person name="Li Y."/>
            <person name="Ning Z."/>
            <person name="He Z."/>
            <person name="Teodor R."/>
            <person name="Lu Y."/>
            <person name="Bowser T.A."/>
            <person name="Graham I.A."/>
            <person name="Ye K."/>
        </authorList>
    </citation>
    <scope>NUCLEOTIDE SEQUENCE [LARGE SCALE GENOMIC DNA]</scope>
    <source>
        <strain evidence="2">cv. HN1</strain>
        <tissue evidence="1">Leaves</tissue>
    </source>
</reference>
<dbReference type="Gramene" id="RZC68010">
    <property type="protein sequence ID" value="RZC68010"/>
    <property type="gene ID" value="C5167_011706"/>
</dbReference>
<dbReference type="EMBL" id="CM010720">
    <property type="protein sequence ID" value="RZC68010.1"/>
    <property type="molecule type" value="Genomic_DNA"/>
</dbReference>
<evidence type="ECO:0000313" key="2">
    <source>
        <dbReference type="Proteomes" id="UP000316621"/>
    </source>
</evidence>
<keyword evidence="2" id="KW-1185">Reference proteome</keyword>
<accession>A0A4Y7K6P4</accession>
<protein>
    <submittedName>
        <fullName evidence="1">Uncharacterized protein</fullName>
    </submittedName>
</protein>
<dbReference type="Proteomes" id="UP000316621">
    <property type="component" value="Chromosome 6"/>
</dbReference>
<organism evidence="1 2">
    <name type="scientific">Papaver somniferum</name>
    <name type="common">Opium poppy</name>
    <dbReference type="NCBI Taxonomy" id="3469"/>
    <lineage>
        <taxon>Eukaryota</taxon>
        <taxon>Viridiplantae</taxon>
        <taxon>Streptophyta</taxon>
        <taxon>Embryophyta</taxon>
        <taxon>Tracheophyta</taxon>
        <taxon>Spermatophyta</taxon>
        <taxon>Magnoliopsida</taxon>
        <taxon>Ranunculales</taxon>
        <taxon>Papaveraceae</taxon>
        <taxon>Papaveroideae</taxon>
        <taxon>Papaver</taxon>
    </lineage>
</organism>
<gene>
    <name evidence="1" type="ORF">C5167_011706</name>
</gene>
<evidence type="ECO:0000313" key="1">
    <source>
        <dbReference type="EMBL" id="RZC68010.1"/>
    </source>
</evidence>
<name>A0A4Y7K6P4_PAPSO</name>
<sequence>MNDQIDVWIMIDNKWSKHLKITAQMYFGHPIQTLQNGKILFDGGGNGLRSYDPNLERARDLKIHDFPDDALVEAYIETLVALNSGAYVGQ</sequence>
<dbReference type="AlphaFoldDB" id="A0A4Y7K6P4"/>